<dbReference type="KEGG" id="tva:4771335"/>
<dbReference type="InterPro" id="IPR027417">
    <property type="entry name" value="P-loop_NTPase"/>
</dbReference>
<reference evidence="8" key="2">
    <citation type="journal article" date="2007" name="Science">
        <title>Draft genome sequence of the sexually transmitted pathogen Trichomonas vaginalis.</title>
        <authorList>
            <person name="Carlton J.M."/>
            <person name="Hirt R.P."/>
            <person name="Silva J.C."/>
            <person name="Delcher A.L."/>
            <person name="Schatz M."/>
            <person name="Zhao Q."/>
            <person name="Wortman J.R."/>
            <person name="Bidwell S.L."/>
            <person name="Alsmark U.C.M."/>
            <person name="Besteiro S."/>
            <person name="Sicheritz-Ponten T."/>
            <person name="Noel C.J."/>
            <person name="Dacks J.B."/>
            <person name="Foster P.G."/>
            <person name="Simillion C."/>
            <person name="Van de Peer Y."/>
            <person name="Miranda-Saavedra D."/>
            <person name="Barton G.J."/>
            <person name="Westrop G.D."/>
            <person name="Mueller S."/>
            <person name="Dessi D."/>
            <person name="Fiori P.L."/>
            <person name="Ren Q."/>
            <person name="Paulsen I."/>
            <person name="Zhang H."/>
            <person name="Bastida-Corcuera F.D."/>
            <person name="Simoes-Barbosa A."/>
            <person name="Brown M.T."/>
            <person name="Hayes R.D."/>
            <person name="Mukherjee M."/>
            <person name="Okumura C.Y."/>
            <person name="Schneider R."/>
            <person name="Smith A.J."/>
            <person name="Vanacova S."/>
            <person name="Villalvazo M."/>
            <person name="Haas B.J."/>
            <person name="Pertea M."/>
            <person name="Feldblyum T.V."/>
            <person name="Utterback T.R."/>
            <person name="Shu C.L."/>
            <person name="Osoegawa K."/>
            <person name="de Jong P.J."/>
            <person name="Hrdy I."/>
            <person name="Horvathova L."/>
            <person name="Zubacova Z."/>
            <person name="Dolezal P."/>
            <person name="Malik S.B."/>
            <person name="Logsdon J.M. Jr."/>
            <person name="Henze K."/>
            <person name="Gupta A."/>
            <person name="Wang C.C."/>
            <person name="Dunne R.L."/>
            <person name="Upcroft J.A."/>
            <person name="Upcroft P."/>
            <person name="White O."/>
            <person name="Salzberg S.L."/>
            <person name="Tang P."/>
            <person name="Chiu C.-H."/>
            <person name="Lee Y.-S."/>
            <person name="Embley T.M."/>
            <person name="Coombs G.H."/>
            <person name="Mottram J.C."/>
            <person name="Tachezy J."/>
            <person name="Fraser-Liggett C.M."/>
            <person name="Johnson P.J."/>
        </authorList>
    </citation>
    <scope>NUCLEOTIDE SEQUENCE [LARGE SCALE GENOMIC DNA]</scope>
    <source>
        <strain evidence="8">G3</strain>
    </source>
</reference>
<dbReference type="VEuPathDB" id="TrichDB:TVAGG3_0035790"/>
<feature type="compositionally biased region" description="Polar residues" evidence="6">
    <location>
        <begin position="376"/>
        <end position="391"/>
    </location>
</feature>
<keyword evidence="2 3" id="KW-0067">ATP-binding</keyword>
<dbReference type="FunFam" id="3.40.850.10:FF:000244">
    <property type="entry name" value="Kinesin-like protein"/>
    <property type="match status" value="1"/>
</dbReference>
<dbReference type="GO" id="GO:0005737">
    <property type="term" value="C:cytoplasm"/>
    <property type="evidence" value="ECO:0000318"/>
    <property type="project" value="GO_Central"/>
</dbReference>
<organism evidence="8 9">
    <name type="scientific">Trichomonas vaginalis (strain ATCC PRA-98 / G3)</name>
    <dbReference type="NCBI Taxonomy" id="412133"/>
    <lineage>
        <taxon>Eukaryota</taxon>
        <taxon>Metamonada</taxon>
        <taxon>Parabasalia</taxon>
        <taxon>Trichomonadida</taxon>
        <taxon>Trichomonadidae</taxon>
        <taxon>Trichomonas</taxon>
    </lineage>
</organism>
<dbReference type="InterPro" id="IPR001752">
    <property type="entry name" value="Kinesin_motor_dom"/>
</dbReference>
<dbReference type="InParanoid" id="A2E209"/>
<dbReference type="SMR" id="A2E209"/>
<accession>A2E209</accession>
<dbReference type="EMBL" id="DS113287">
    <property type="protein sequence ID" value="EAY13358.1"/>
    <property type="molecule type" value="Genomic_DNA"/>
</dbReference>
<dbReference type="Gene3D" id="3.40.850.10">
    <property type="entry name" value="Kinesin motor domain"/>
    <property type="match status" value="1"/>
</dbReference>
<dbReference type="GO" id="GO:0007018">
    <property type="term" value="P:microtubule-based movement"/>
    <property type="evidence" value="ECO:0000318"/>
    <property type="project" value="GO_Central"/>
</dbReference>
<feature type="region of interest" description="Disordered" evidence="6">
    <location>
        <begin position="631"/>
        <end position="660"/>
    </location>
</feature>
<keyword evidence="5" id="KW-0175">Coiled coil</keyword>
<dbReference type="Proteomes" id="UP000001542">
    <property type="component" value="Unassembled WGS sequence"/>
</dbReference>
<protein>
    <recommendedName>
        <fullName evidence="4">Kinesin-like protein</fullName>
    </recommendedName>
</protein>
<sequence length="660" mass="74832">MSKECIQVFARVRPCGDPANDFNGVAIDELDGHSLRFNLPPGVSSGVPATHHFNFSGIFWKDSEQTQIFDVVGRPLLEHALNGYNATLFAYGQTGSGKTFTIIGDGTRENAGIVPRAIEVVYEKKKQPDYQNLEIQISYLEIYNNVAYDLLTASPNKQMNKLEDLTKVTFVEKGNKTLFKDLLTEKSPTFESAHKLFWLGETARQKAATVNNKYSSRSHTIFTFHFTLETDTRKLKSQINFVDLAGSEKFGSLEGEVDQRKREARAINMSLHNLQQVIIGLNEKRSHIPFRDSVLTRFLKDSLIGNVKTSMIATISTNKNHIPESISTCRFGESVAEIQTKTSINEMEMSPKEVIERLRSEVARLREELASVRFGGSTSSDNLSAPTSLLSSRGRLSADESKELKERVDAYLNDDKQTLELSNMRQANFCLDYMKEIIKKNYSSSLQVSALAQKLKDSELKVTRLVNMMKERQKSRDAGESGISREAAFIQFRNTHEKYQEELSIHEQLKDVLKQAEALGDRAKQLRTQMDLLHNEISNLEEEDEEVSSELNNAEGIETNELQAKLERVQNLAVDKEVELEEITSEFNETVEKIGKSKELVAKLQKDIKQVREIVQNDFKEFWEKTILGYTNKEEPGTPSTPRKIPHAKYNSLRPLTPSK</sequence>
<evidence type="ECO:0000256" key="4">
    <source>
        <dbReference type="RuleBase" id="RU000394"/>
    </source>
</evidence>
<dbReference type="Pfam" id="PF00225">
    <property type="entry name" value="Kinesin"/>
    <property type="match status" value="1"/>
</dbReference>
<feature type="domain" description="Kinesin motor" evidence="7">
    <location>
        <begin position="5"/>
        <end position="338"/>
    </location>
</feature>
<dbReference type="GO" id="GO:0003777">
    <property type="term" value="F:microtubule motor activity"/>
    <property type="evidence" value="ECO:0000318"/>
    <property type="project" value="GO_Central"/>
</dbReference>
<gene>
    <name evidence="8" type="ORF">TVAG_164680</name>
</gene>
<dbReference type="AlphaFoldDB" id="A2E209"/>
<dbReference type="eggNOG" id="KOG4280">
    <property type="taxonomic scope" value="Eukaryota"/>
</dbReference>
<dbReference type="InterPro" id="IPR027640">
    <property type="entry name" value="Kinesin-like_fam"/>
</dbReference>
<dbReference type="SMART" id="SM00129">
    <property type="entry name" value="KISc"/>
    <property type="match status" value="1"/>
</dbReference>
<comment type="similarity">
    <text evidence="3 4">Belongs to the TRAFAC class myosin-kinesin ATPase superfamily. Kinesin family.</text>
</comment>
<dbReference type="STRING" id="5722.A2E209"/>
<evidence type="ECO:0000313" key="8">
    <source>
        <dbReference type="EMBL" id="EAY13358.1"/>
    </source>
</evidence>
<dbReference type="PROSITE" id="PS50067">
    <property type="entry name" value="KINESIN_MOTOR_2"/>
    <property type="match status" value="1"/>
</dbReference>
<keyword evidence="9" id="KW-1185">Reference proteome</keyword>
<proteinExistence type="inferred from homology"/>
<dbReference type="PANTHER" id="PTHR47968">
    <property type="entry name" value="CENTROMERE PROTEIN E"/>
    <property type="match status" value="1"/>
</dbReference>
<keyword evidence="3 4" id="KW-0505">Motor protein</keyword>
<keyword evidence="4" id="KW-0493">Microtubule</keyword>
<dbReference type="PANTHER" id="PTHR47968:SF67">
    <property type="entry name" value="KINESIN MOTOR DOMAIN-CONTAINING PROTEIN"/>
    <property type="match status" value="1"/>
</dbReference>
<evidence type="ECO:0000256" key="2">
    <source>
        <dbReference type="ARBA" id="ARBA00022840"/>
    </source>
</evidence>
<dbReference type="SUPFAM" id="SSF52540">
    <property type="entry name" value="P-loop containing nucleoside triphosphate hydrolases"/>
    <property type="match status" value="1"/>
</dbReference>
<dbReference type="GO" id="GO:0016887">
    <property type="term" value="F:ATP hydrolysis activity"/>
    <property type="evidence" value="ECO:0000318"/>
    <property type="project" value="GO_Central"/>
</dbReference>
<dbReference type="GO" id="GO:0008017">
    <property type="term" value="F:microtubule binding"/>
    <property type="evidence" value="ECO:0000318"/>
    <property type="project" value="GO_Central"/>
</dbReference>
<dbReference type="GO" id="GO:0005871">
    <property type="term" value="C:kinesin complex"/>
    <property type="evidence" value="ECO:0000318"/>
    <property type="project" value="GO_Central"/>
</dbReference>
<reference evidence="8" key="1">
    <citation type="submission" date="2006-10" db="EMBL/GenBank/DDBJ databases">
        <authorList>
            <person name="Amadeo P."/>
            <person name="Zhao Q."/>
            <person name="Wortman J."/>
            <person name="Fraser-Liggett C."/>
            <person name="Carlton J."/>
        </authorList>
    </citation>
    <scope>NUCLEOTIDE SEQUENCE</scope>
    <source>
        <strain evidence="8">G3</strain>
    </source>
</reference>
<dbReference type="RefSeq" id="XP_001325581.1">
    <property type="nucleotide sequence ID" value="XM_001325546.1"/>
</dbReference>
<evidence type="ECO:0000259" key="7">
    <source>
        <dbReference type="PROSITE" id="PS50067"/>
    </source>
</evidence>
<dbReference type="InterPro" id="IPR019821">
    <property type="entry name" value="Kinesin_motor_CS"/>
</dbReference>
<evidence type="ECO:0000256" key="5">
    <source>
        <dbReference type="SAM" id="Coils"/>
    </source>
</evidence>
<feature type="region of interest" description="Disordered" evidence="6">
    <location>
        <begin position="375"/>
        <end position="396"/>
    </location>
</feature>
<dbReference type="PRINTS" id="PR00380">
    <property type="entry name" value="KINESINHEAVY"/>
</dbReference>
<keyword evidence="1 3" id="KW-0547">Nucleotide-binding</keyword>
<dbReference type="OMA" id="RNTHEKY"/>
<dbReference type="GO" id="GO:0005524">
    <property type="term" value="F:ATP binding"/>
    <property type="evidence" value="ECO:0007669"/>
    <property type="project" value="UniProtKB-UniRule"/>
</dbReference>
<name>A2E209_TRIV3</name>
<feature type="binding site" evidence="3">
    <location>
        <begin position="92"/>
        <end position="99"/>
    </location>
    <ligand>
        <name>ATP</name>
        <dbReference type="ChEBI" id="CHEBI:30616"/>
    </ligand>
</feature>
<dbReference type="PROSITE" id="PS00411">
    <property type="entry name" value="KINESIN_MOTOR_1"/>
    <property type="match status" value="1"/>
</dbReference>
<evidence type="ECO:0000256" key="6">
    <source>
        <dbReference type="SAM" id="MobiDB-lite"/>
    </source>
</evidence>
<dbReference type="InterPro" id="IPR036961">
    <property type="entry name" value="Kinesin_motor_dom_sf"/>
</dbReference>
<evidence type="ECO:0000313" key="9">
    <source>
        <dbReference type="Proteomes" id="UP000001542"/>
    </source>
</evidence>
<evidence type="ECO:0000256" key="3">
    <source>
        <dbReference type="PROSITE-ProRule" id="PRU00283"/>
    </source>
</evidence>
<evidence type="ECO:0000256" key="1">
    <source>
        <dbReference type="ARBA" id="ARBA00022741"/>
    </source>
</evidence>
<dbReference type="OrthoDB" id="3176171at2759"/>
<dbReference type="VEuPathDB" id="TrichDB:TVAG_164680"/>
<dbReference type="GO" id="GO:0005874">
    <property type="term" value="C:microtubule"/>
    <property type="evidence" value="ECO:0000318"/>
    <property type="project" value="GO_Central"/>
</dbReference>
<feature type="coiled-coil region" evidence="5">
    <location>
        <begin position="496"/>
        <end position="586"/>
    </location>
</feature>